<evidence type="ECO:0000256" key="1">
    <source>
        <dbReference type="SAM" id="SignalP"/>
    </source>
</evidence>
<accession>A0A3A8PAF8</accession>
<evidence type="ECO:0008006" key="4">
    <source>
        <dbReference type="Google" id="ProtNLM"/>
    </source>
</evidence>
<feature type="chain" id="PRO_5017453190" description="TIGR03067 domain-containing protein" evidence="1">
    <location>
        <begin position="35"/>
        <end position="280"/>
    </location>
</feature>
<dbReference type="EMBL" id="RAWB01000460">
    <property type="protein sequence ID" value="RKH49452.1"/>
    <property type="molecule type" value="Genomic_DNA"/>
</dbReference>
<keyword evidence="3" id="KW-1185">Reference proteome</keyword>
<reference evidence="3" key="1">
    <citation type="submission" date="2018-09" db="EMBL/GenBank/DDBJ databases">
        <authorList>
            <person name="Livingstone P.G."/>
            <person name="Whitworth D.E."/>
        </authorList>
    </citation>
    <scope>NUCLEOTIDE SEQUENCE [LARGE SCALE GENOMIC DNA]</scope>
    <source>
        <strain evidence="3">CA051B</strain>
    </source>
</reference>
<proteinExistence type="predicted"/>
<feature type="signal peptide" evidence="1">
    <location>
        <begin position="1"/>
        <end position="34"/>
    </location>
</feature>
<gene>
    <name evidence="2" type="ORF">D7V93_31910</name>
</gene>
<keyword evidence="1" id="KW-0732">Signal</keyword>
<name>A0A3A8PAF8_9BACT</name>
<organism evidence="2 3">
    <name type="scientific">Corallococcus llansteffanensis</name>
    <dbReference type="NCBI Taxonomy" id="2316731"/>
    <lineage>
        <taxon>Bacteria</taxon>
        <taxon>Pseudomonadati</taxon>
        <taxon>Myxococcota</taxon>
        <taxon>Myxococcia</taxon>
        <taxon>Myxococcales</taxon>
        <taxon>Cystobacterineae</taxon>
        <taxon>Myxococcaceae</taxon>
        <taxon>Corallococcus</taxon>
    </lineage>
</organism>
<protein>
    <recommendedName>
        <fullName evidence="4">TIGR03067 domain-containing protein</fullName>
    </recommendedName>
</protein>
<dbReference type="AlphaFoldDB" id="A0A3A8PAF8"/>
<sequence>MSQREGLPSLAVRMRSSPLLVLLLVSSAVMPAAAQAPRTVAGVCGRTNWVCVSECIDAECVDKCMREGCENSLKRLKSCTSKAACAPDDSKCAATSCGQTCERAFEPAPKSPEKTVEDPCEGPKALQGTAVPEELVGTWVLSAASLPDVEQGKEDRLEVQPRSDYARSLRMTPTGCFVLRTKLDDATLGRGSTLDVRSWGRVEVKDKKHLALRTQDGQAVGPVCGKERVVPLAKGKFKGGEFTYALEEKDSLILTVPGATRQTFQFEREKPQAPEPPPKP</sequence>
<comment type="caution">
    <text evidence="2">The sequence shown here is derived from an EMBL/GenBank/DDBJ whole genome shotgun (WGS) entry which is preliminary data.</text>
</comment>
<evidence type="ECO:0000313" key="2">
    <source>
        <dbReference type="EMBL" id="RKH49452.1"/>
    </source>
</evidence>
<dbReference type="Proteomes" id="UP000272888">
    <property type="component" value="Unassembled WGS sequence"/>
</dbReference>
<evidence type="ECO:0000313" key="3">
    <source>
        <dbReference type="Proteomes" id="UP000272888"/>
    </source>
</evidence>